<protein>
    <recommendedName>
        <fullName evidence="4">DUF3122 domain-containing protein</fullName>
    </recommendedName>
</protein>
<evidence type="ECO:0008006" key="4">
    <source>
        <dbReference type="Google" id="ProtNLM"/>
    </source>
</evidence>
<dbReference type="EMBL" id="AESD01000032">
    <property type="protein sequence ID" value="EHJ15125.1"/>
    <property type="molecule type" value="Genomic_DNA"/>
</dbReference>
<proteinExistence type="predicted"/>
<feature type="signal peptide" evidence="1">
    <location>
        <begin position="1"/>
        <end position="25"/>
    </location>
</feature>
<evidence type="ECO:0000313" key="3">
    <source>
        <dbReference type="Proteomes" id="UP000003477"/>
    </source>
</evidence>
<evidence type="ECO:0000256" key="1">
    <source>
        <dbReference type="SAM" id="SignalP"/>
    </source>
</evidence>
<dbReference type="PATRIC" id="fig|423471.3.peg.209"/>
<organism evidence="2 3">
    <name type="scientific">Crocosphaera watsonii WH 0003</name>
    <dbReference type="NCBI Taxonomy" id="423471"/>
    <lineage>
        <taxon>Bacteria</taxon>
        <taxon>Bacillati</taxon>
        <taxon>Cyanobacteriota</taxon>
        <taxon>Cyanophyceae</taxon>
        <taxon>Oscillatoriophycideae</taxon>
        <taxon>Chroococcales</taxon>
        <taxon>Aphanothecaceae</taxon>
        <taxon>Crocosphaera</taxon>
    </lineage>
</organism>
<dbReference type="InterPro" id="IPR021469">
    <property type="entry name" value="DUF3122"/>
</dbReference>
<evidence type="ECO:0000313" key="2">
    <source>
        <dbReference type="EMBL" id="EHJ15125.1"/>
    </source>
</evidence>
<dbReference type="Proteomes" id="UP000003477">
    <property type="component" value="Unassembled WGS sequence"/>
</dbReference>
<feature type="chain" id="PRO_5003479102" description="DUF3122 domain-containing protein" evidence="1">
    <location>
        <begin position="26"/>
        <end position="163"/>
    </location>
</feature>
<accession>G5IY69</accession>
<sequence length="163" mass="19194">MSKKFFKLIFVLGLMCLFFIQPASAVIRESKIPPDILLYKSIQTWRDKSKNPWQLIFYKEIRGNNKPMINLRLVGFPELFEFAHPQPLTIKIREDLTVKVPDIFASDKEAFSPSMGQYDFNPIIERLETDSFWLLQLPLKDDESSTIKVPYFIIEEWTKIISM</sequence>
<dbReference type="RefSeq" id="WP_007308892.1">
    <property type="nucleotide sequence ID" value="NZ_AESD01000032.1"/>
</dbReference>
<dbReference type="AlphaFoldDB" id="G5IY69"/>
<keyword evidence="1" id="KW-0732">Signal</keyword>
<comment type="caution">
    <text evidence="2">The sequence shown here is derived from an EMBL/GenBank/DDBJ whole genome shotgun (WGS) entry which is preliminary data.</text>
</comment>
<dbReference type="GeneID" id="88764187"/>
<dbReference type="Pfam" id="PF11320">
    <property type="entry name" value="DUF3122"/>
    <property type="match status" value="1"/>
</dbReference>
<reference evidence="2 3" key="1">
    <citation type="journal article" date="2011" name="Front. Microbiol.">
        <title>Two Strains of Crocosphaera watsonii with Highly Conserved Genomes are Distinguished by Strain-Specific Features.</title>
        <authorList>
            <person name="Bench S.R."/>
            <person name="Ilikchyan I.N."/>
            <person name="Tripp H.J."/>
            <person name="Zehr J.P."/>
        </authorList>
    </citation>
    <scope>NUCLEOTIDE SEQUENCE [LARGE SCALE GENOMIC DNA]</scope>
    <source>
        <strain evidence="2 3">WH 0003</strain>
    </source>
</reference>
<name>G5IY69_CROWT</name>
<gene>
    <name evidence="2" type="ORF">CWATWH0003_0224</name>
</gene>